<dbReference type="EMBL" id="MKIQ01000001">
    <property type="protein sequence ID" value="OFI47977.1"/>
    <property type="molecule type" value="Genomic_DNA"/>
</dbReference>
<organism evidence="8 9">
    <name type="scientific">Floricoccus penangensis</name>
    <dbReference type="NCBI Taxonomy" id="1859475"/>
    <lineage>
        <taxon>Bacteria</taxon>
        <taxon>Bacillati</taxon>
        <taxon>Bacillota</taxon>
        <taxon>Bacilli</taxon>
        <taxon>Lactobacillales</taxon>
        <taxon>Streptococcaceae</taxon>
        <taxon>Floricoccus</taxon>
    </lineage>
</organism>
<keyword evidence="5 6" id="KW-0472">Membrane</keyword>
<evidence type="ECO:0000313" key="9">
    <source>
        <dbReference type="Proteomes" id="UP000177273"/>
    </source>
</evidence>
<dbReference type="PANTHER" id="PTHR33545:SF5">
    <property type="entry name" value="UPF0750 MEMBRANE PROTEIN YITT"/>
    <property type="match status" value="1"/>
</dbReference>
<dbReference type="InterPro" id="IPR003740">
    <property type="entry name" value="YitT"/>
</dbReference>
<feature type="transmembrane region" description="Helical" evidence="6">
    <location>
        <begin position="138"/>
        <end position="157"/>
    </location>
</feature>
<dbReference type="GO" id="GO:0005886">
    <property type="term" value="C:plasma membrane"/>
    <property type="evidence" value="ECO:0007669"/>
    <property type="project" value="UniProtKB-SubCell"/>
</dbReference>
<accession>A0A9Q5JJ07</accession>
<keyword evidence="2" id="KW-1003">Cell membrane</keyword>
<dbReference type="InterPro" id="IPR015867">
    <property type="entry name" value="N-reg_PII/ATP_PRibTrfase_C"/>
</dbReference>
<evidence type="ECO:0000256" key="2">
    <source>
        <dbReference type="ARBA" id="ARBA00022475"/>
    </source>
</evidence>
<gene>
    <name evidence="8" type="ORF">BG262_00270</name>
</gene>
<evidence type="ECO:0000256" key="5">
    <source>
        <dbReference type="ARBA" id="ARBA00023136"/>
    </source>
</evidence>
<name>A0A9Q5JJ07_9LACT</name>
<dbReference type="PIRSF" id="PIRSF006483">
    <property type="entry name" value="Membrane_protein_YitT"/>
    <property type="match status" value="1"/>
</dbReference>
<feature type="transmembrane region" description="Helical" evidence="6">
    <location>
        <begin position="177"/>
        <end position="196"/>
    </location>
</feature>
<dbReference type="AlphaFoldDB" id="A0A9Q5JJ07"/>
<dbReference type="Proteomes" id="UP000177273">
    <property type="component" value="Unassembled WGS sequence"/>
</dbReference>
<dbReference type="InterPro" id="IPR051461">
    <property type="entry name" value="UPF0750_membrane"/>
</dbReference>
<dbReference type="Pfam" id="PF02588">
    <property type="entry name" value="YitT_membrane"/>
    <property type="match status" value="1"/>
</dbReference>
<evidence type="ECO:0000313" key="8">
    <source>
        <dbReference type="EMBL" id="OFI47977.1"/>
    </source>
</evidence>
<keyword evidence="3 6" id="KW-0812">Transmembrane</keyword>
<evidence type="ECO:0000259" key="7">
    <source>
        <dbReference type="Pfam" id="PF10035"/>
    </source>
</evidence>
<dbReference type="Gene3D" id="3.30.70.120">
    <property type="match status" value="1"/>
</dbReference>
<comment type="subcellular location">
    <subcellularLocation>
        <location evidence="1">Cell membrane</location>
        <topology evidence="1">Multi-pass membrane protein</topology>
    </subcellularLocation>
</comment>
<keyword evidence="9" id="KW-1185">Reference proteome</keyword>
<evidence type="ECO:0000256" key="4">
    <source>
        <dbReference type="ARBA" id="ARBA00022989"/>
    </source>
</evidence>
<dbReference type="RefSeq" id="WP_070786888.1">
    <property type="nucleotide sequence ID" value="NZ_MKIQ01000001.1"/>
</dbReference>
<sequence>MRKRKKTNTMKFTFKKSPEDTMKKATAMEQFTERFSAAVVYAILSSVAINFFFQPGHIYSSGITGLAQILTTLSHNWLGYTIPVSVTLYALNLPLFVLAWYKIGHKFTIYTILTVTLSSIFIQLVPEVTLTTDPIINAIFGGLTMGTGIGYGLRNGISSGGTDIISISIRKKTGRNVGFISLMFNTVIVLITGILFGWKYMFYSLLTIFVSSRVTDAVYTKQKRMQVMIVTKKAPEVCKAIQDKLHRGVTIINNAEGAYTHDKTTVLITIITRAEFSFFKAIMKKVDDKAFVSISENVKILGNFVDD</sequence>
<reference evidence="9" key="1">
    <citation type="submission" date="2016-09" db="EMBL/GenBank/DDBJ databases">
        <title>Draft genome sequence of a novel species of the family Streptococcaceae isolated from flowers.</title>
        <authorList>
            <person name="Chuah L.-O."/>
            <person name="Yap K.-P."/>
            <person name="Thong K.L."/>
            <person name="Liong M.T."/>
            <person name="Ahmad R."/>
            <person name="Rusul G."/>
        </authorList>
    </citation>
    <scope>NUCLEOTIDE SEQUENCE [LARGE SCALE GENOMIC DNA]</scope>
    <source>
        <strain evidence="9">HibF3</strain>
    </source>
</reference>
<keyword evidence="4 6" id="KW-1133">Transmembrane helix</keyword>
<evidence type="ECO:0000256" key="1">
    <source>
        <dbReference type="ARBA" id="ARBA00004651"/>
    </source>
</evidence>
<dbReference type="CDD" id="cd16380">
    <property type="entry name" value="YitT_C"/>
    <property type="match status" value="1"/>
</dbReference>
<dbReference type="Pfam" id="PF10035">
    <property type="entry name" value="DUF2179"/>
    <property type="match status" value="1"/>
</dbReference>
<feature type="transmembrane region" description="Helical" evidence="6">
    <location>
        <begin position="77"/>
        <end position="100"/>
    </location>
</feature>
<protein>
    <recommendedName>
        <fullName evidence="7">DUF2179 domain-containing protein</fullName>
    </recommendedName>
</protein>
<feature type="transmembrane region" description="Helical" evidence="6">
    <location>
        <begin position="107"/>
        <end position="126"/>
    </location>
</feature>
<dbReference type="InterPro" id="IPR019264">
    <property type="entry name" value="DUF2179"/>
</dbReference>
<feature type="transmembrane region" description="Helical" evidence="6">
    <location>
        <begin position="38"/>
        <end position="57"/>
    </location>
</feature>
<dbReference type="PANTHER" id="PTHR33545">
    <property type="entry name" value="UPF0750 MEMBRANE PROTEIN YITT-RELATED"/>
    <property type="match status" value="1"/>
</dbReference>
<comment type="caution">
    <text evidence="8">The sequence shown here is derived from an EMBL/GenBank/DDBJ whole genome shotgun (WGS) entry which is preliminary data.</text>
</comment>
<evidence type="ECO:0000256" key="6">
    <source>
        <dbReference type="SAM" id="Phobius"/>
    </source>
</evidence>
<feature type="domain" description="DUF2179" evidence="7">
    <location>
        <begin position="247"/>
        <end position="302"/>
    </location>
</feature>
<evidence type="ECO:0000256" key="3">
    <source>
        <dbReference type="ARBA" id="ARBA00022692"/>
    </source>
</evidence>
<proteinExistence type="predicted"/>